<keyword evidence="9" id="KW-0539">Nucleus</keyword>
<dbReference type="PIRSF" id="PIRSF005290">
    <property type="entry name" value="NOT_su_3_5"/>
    <property type="match status" value="1"/>
</dbReference>
<accession>A0A835H2B8</accession>
<dbReference type="InterPro" id="IPR012270">
    <property type="entry name" value="CCR4-NOT_su3/5"/>
</dbReference>
<comment type="caution">
    <text evidence="13">The sequence shown here is derived from an EMBL/GenBank/DDBJ whole genome shotgun (WGS) entry which is preliminary data.</text>
</comment>
<feature type="compositionally biased region" description="Polar residues" evidence="10">
    <location>
        <begin position="250"/>
        <end position="260"/>
    </location>
</feature>
<dbReference type="InterPro" id="IPR040168">
    <property type="entry name" value="Not2/3/5"/>
</dbReference>
<evidence type="ECO:0000256" key="8">
    <source>
        <dbReference type="ARBA" id="ARBA00023163"/>
    </source>
</evidence>
<comment type="subcellular location">
    <subcellularLocation>
        <location evidence="2">Cytoplasm</location>
    </subcellularLocation>
    <subcellularLocation>
        <location evidence="1">Nucleus</location>
    </subcellularLocation>
</comment>
<dbReference type="FunFam" id="2.30.30.1020:FF:000003">
    <property type="entry name" value="CCR4-NOT transcription complex subunit 3 isoform X1"/>
    <property type="match status" value="1"/>
</dbReference>
<gene>
    <name evidence="13" type="ORF">IFM89_003227</name>
</gene>
<feature type="region of interest" description="Disordered" evidence="10">
    <location>
        <begin position="250"/>
        <end position="291"/>
    </location>
</feature>
<feature type="compositionally biased region" description="Polar residues" evidence="10">
    <location>
        <begin position="485"/>
        <end position="494"/>
    </location>
</feature>
<evidence type="ECO:0000313" key="14">
    <source>
        <dbReference type="Proteomes" id="UP000631114"/>
    </source>
</evidence>
<comment type="similarity">
    <text evidence="3">Belongs to the CNOT2/3/5 family.</text>
</comment>
<evidence type="ECO:0000256" key="10">
    <source>
        <dbReference type="SAM" id="MobiDB-lite"/>
    </source>
</evidence>
<evidence type="ECO:0000259" key="12">
    <source>
        <dbReference type="Pfam" id="PF04153"/>
    </source>
</evidence>
<evidence type="ECO:0000256" key="4">
    <source>
        <dbReference type="ARBA" id="ARBA00022490"/>
    </source>
</evidence>
<dbReference type="Gene3D" id="2.30.30.1020">
    <property type="entry name" value="CCR4-NOT complex subunit 2/3/5, C-terminal domain"/>
    <property type="match status" value="1"/>
</dbReference>
<dbReference type="AlphaFoldDB" id="A0A835H2B8"/>
<keyword evidence="7" id="KW-0805">Transcription regulation</keyword>
<keyword evidence="14" id="KW-1185">Reference proteome</keyword>
<evidence type="ECO:0000256" key="3">
    <source>
        <dbReference type="ARBA" id="ARBA00007682"/>
    </source>
</evidence>
<feature type="compositionally biased region" description="Low complexity" evidence="10">
    <location>
        <begin position="697"/>
        <end position="709"/>
    </location>
</feature>
<keyword evidence="8" id="KW-0804">Transcription</keyword>
<dbReference type="GO" id="GO:0006355">
    <property type="term" value="P:regulation of DNA-templated transcription"/>
    <property type="evidence" value="ECO:0007669"/>
    <property type="project" value="InterPro"/>
</dbReference>
<dbReference type="OrthoDB" id="293823at2759"/>
<evidence type="ECO:0000256" key="1">
    <source>
        <dbReference type="ARBA" id="ARBA00004123"/>
    </source>
</evidence>
<keyword evidence="5" id="KW-0678">Repressor</keyword>
<evidence type="ECO:0000313" key="13">
    <source>
        <dbReference type="EMBL" id="KAF9591276.1"/>
    </source>
</evidence>
<name>A0A835H2B8_9MAGN</name>
<evidence type="ECO:0008006" key="15">
    <source>
        <dbReference type="Google" id="ProtNLM"/>
    </source>
</evidence>
<dbReference type="GO" id="GO:0005634">
    <property type="term" value="C:nucleus"/>
    <property type="evidence" value="ECO:0007669"/>
    <property type="project" value="UniProtKB-SubCell"/>
</dbReference>
<evidence type="ECO:0000256" key="5">
    <source>
        <dbReference type="ARBA" id="ARBA00022491"/>
    </source>
</evidence>
<feature type="compositionally biased region" description="Polar residues" evidence="10">
    <location>
        <begin position="602"/>
        <end position="623"/>
    </location>
</feature>
<evidence type="ECO:0000256" key="6">
    <source>
        <dbReference type="ARBA" id="ARBA00022553"/>
    </source>
</evidence>
<dbReference type="Pfam" id="PF04153">
    <property type="entry name" value="NOT2_3_5_C"/>
    <property type="match status" value="1"/>
</dbReference>
<dbReference type="InterPro" id="IPR038635">
    <property type="entry name" value="CCR4-NOT_su2/3/5_C_sf"/>
</dbReference>
<evidence type="ECO:0000259" key="11">
    <source>
        <dbReference type="Pfam" id="PF04065"/>
    </source>
</evidence>
<proteinExistence type="inferred from homology"/>
<evidence type="ECO:0000256" key="9">
    <source>
        <dbReference type="ARBA" id="ARBA00023242"/>
    </source>
</evidence>
<feature type="region of interest" description="Disordered" evidence="10">
    <location>
        <begin position="602"/>
        <end position="663"/>
    </location>
</feature>
<keyword evidence="4" id="KW-0963">Cytoplasm</keyword>
<reference evidence="13 14" key="1">
    <citation type="submission" date="2020-10" db="EMBL/GenBank/DDBJ databases">
        <title>The Coptis chinensis genome and diversification of protoberbering-type alkaloids.</title>
        <authorList>
            <person name="Wang B."/>
            <person name="Shu S."/>
            <person name="Song C."/>
            <person name="Liu Y."/>
        </authorList>
    </citation>
    <scope>NUCLEOTIDE SEQUENCE [LARGE SCALE GENOMIC DNA]</scope>
    <source>
        <strain evidence="13">HL-2020</strain>
        <tissue evidence="13">Leaf</tissue>
    </source>
</reference>
<dbReference type="GO" id="GO:0030015">
    <property type="term" value="C:CCR4-NOT core complex"/>
    <property type="evidence" value="ECO:0007669"/>
    <property type="project" value="InterPro"/>
</dbReference>
<feature type="region of interest" description="Disordered" evidence="10">
    <location>
        <begin position="675"/>
        <end position="714"/>
    </location>
</feature>
<dbReference type="EMBL" id="JADFTS010000008">
    <property type="protein sequence ID" value="KAF9591276.1"/>
    <property type="molecule type" value="Genomic_DNA"/>
</dbReference>
<organism evidence="13 14">
    <name type="scientific">Coptis chinensis</name>
    <dbReference type="NCBI Taxonomy" id="261450"/>
    <lineage>
        <taxon>Eukaryota</taxon>
        <taxon>Viridiplantae</taxon>
        <taxon>Streptophyta</taxon>
        <taxon>Embryophyta</taxon>
        <taxon>Tracheophyta</taxon>
        <taxon>Spermatophyta</taxon>
        <taxon>Magnoliopsida</taxon>
        <taxon>Ranunculales</taxon>
        <taxon>Ranunculaceae</taxon>
        <taxon>Coptidoideae</taxon>
        <taxon>Coptis</taxon>
    </lineage>
</organism>
<feature type="compositionally biased region" description="Polar residues" evidence="10">
    <location>
        <begin position="268"/>
        <end position="291"/>
    </location>
</feature>
<dbReference type="Pfam" id="PF04065">
    <property type="entry name" value="Not3"/>
    <property type="match status" value="1"/>
</dbReference>
<dbReference type="InterPro" id="IPR007282">
    <property type="entry name" value="NOT2/3/5_C"/>
</dbReference>
<dbReference type="InterPro" id="IPR007207">
    <property type="entry name" value="Not_N"/>
</dbReference>
<dbReference type="PANTHER" id="PTHR23326">
    <property type="entry name" value="CCR4 NOT-RELATED"/>
    <property type="match status" value="1"/>
</dbReference>
<sequence>MGASRKLQGEIDRVLKKVQEGVDVFDSIWNKVYDTDNANQKEKFEADLKKEIKKLQRYRDQIKTWIQSSEIKDKKVSASYEQALVDARKLIEREMERFKVCEKETKTKAFSKEGLGQQPKTVARAKPFLVRSSEEPELKAAEVAVDLMIDLHLENVLFEGDAKSVSELESEVDSFEAEIEGLSVKKGKTRPPRLDDFDEFSDVDELYSSLPLDKVESLEDLVTIGPPSLVKGVGAASAVLSLKSSIAASPIQTQGNSTPEQVEEADSQDSNSEIPLRTPTSKNGVLSTSVSSTMAGNPAPVVPVNTPACSLAGGSAASAIPSGSGSVRGVPDNSTAAVVSTPINIPGAAKEEEIRRSSPSLAESGLGRGVSRSAVVGGISSLSLNSVPLSSGSGVPSPSSLGPVPAVADLAKRSNSAVDERIGSGGIGQPLASPLSNRVLLPQISKSSEATNSTDSNSVGEPAAVLGGRAFSPSMVPGVQWRPQGGNSFQNPNEAGQLRGRTEITPDQREKFLQRLQQVQQNHSNNILGVSHLERAKQLSTQQQNSLLQQERTVCKLVRVFGGIKEAFQKRMFSQFNAQSSSLSPQAGLGLGVQSSGLNSVTSASLQQPSSIHQQSTQHSLISTGPKDSDISHVNVEDQHQQQNQSEDSSVEPVMSSGLNKNVLTEDDLKTAYAVDKPAGLSGPLTETSQMPRDIDLSPGQPLQQSQPSANLGVIGRRSVPDLGAIGDNITGSTSAGVHDQMYNLQMLEAAYYKLPQPKDSERAKSYIPRHPVATPSSYPQIQLPLIDNPAFWEKLGMESWGTDTLFFAFYYQQNTYQQYLAARELKKQSWRYHRKYNTWFQRHEEPKVTNDEYEQGTYVYFDFHSTNDDSQQGWMFLGEDLGSRNSNHMDIFPFTVVAFLNVFT</sequence>
<evidence type="ECO:0000256" key="2">
    <source>
        <dbReference type="ARBA" id="ARBA00004496"/>
    </source>
</evidence>
<feature type="domain" description="CCR4-Not complex component Not N-terminal" evidence="11">
    <location>
        <begin position="4"/>
        <end position="190"/>
    </location>
</feature>
<dbReference type="GO" id="GO:0005737">
    <property type="term" value="C:cytoplasm"/>
    <property type="evidence" value="ECO:0007669"/>
    <property type="project" value="UniProtKB-SubCell"/>
</dbReference>
<feature type="compositionally biased region" description="Basic and acidic residues" evidence="10">
    <location>
        <begin position="627"/>
        <end position="640"/>
    </location>
</feature>
<feature type="domain" description="NOT2/NOT3/NOT5 C-terminal" evidence="12">
    <location>
        <begin position="753"/>
        <end position="865"/>
    </location>
</feature>
<evidence type="ECO:0000256" key="7">
    <source>
        <dbReference type="ARBA" id="ARBA00023015"/>
    </source>
</evidence>
<dbReference type="Proteomes" id="UP000631114">
    <property type="component" value="Unassembled WGS sequence"/>
</dbReference>
<keyword evidence="6" id="KW-0597">Phosphoprotein</keyword>
<protein>
    <recommendedName>
        <fullName evidence="15">CCR4-NOT transcription complex subunit 3</fullName>
    </recommendedName>
</protein>
<feature type="region of interest" description="Disordered" evidence="10">
    <location>
        <begin position="475"/>
        <end position="496"/>
    </location>
</feature>